<evidence type="ECO:0000259" key="1">
    <source>
        <dbReference type="Pfam" id="PF08350"/>
    </source>
</evidence>
<accession>A0A3A6PTH8</accession>
<dbReference type="InterPro" id="IPR036388">
    <property type="entry name" value="WH-like_DNA-bd_sf"/>
</dbReference>
<dbReference type="InterPro" id="IPR011991">
    <property type="entry name" value="ArsR-like_HTH"/>
</dbReference>
<organism evidence="3 4">
    <name type="scientific">Halonotius aquaticus</name>
    <dbReference type="NCBI Taxonomy" id="2216978"/>
    <lineage>
        <taxon>Archaea</taxon>
        <taxon>Methanobacteriati</taxon>
        <taxon>Methanobacteriota</taxon>
        <taxon>Stenosarchaea group</taxon>
        <taxon>Halobacteria</taxon>
        <taxon>Halobacteriales</taxon>
        <taxon>Haloferacaceae</taxon>
        <taxon>Halonotius</taxon>
    </lineage>
</organism>
<dbReference type="SUPFAM" id="SSF46785">
    <property type="entry name" value="Winged helix' DNA-binding domain"/>
    <property type="match status" value="1"/>
</dbReference>
<dbReference type="Pfam" id="PF08350">
    <property type="entry name" value="FilR1_middle"/>
    <property type="match status" value="1"/>
</dbReference>
<dbReference type="OrthoDB" id="11410at2157"/>
<sequence>MHGDSVYAFVISSSVRVDIVQRLAATPQPTDELIDHLDASTSAVYTALADLERQGVVFDGEAGWRLTGHGRLVVDLIDHRKSTVQTITHDQDYWETHRTDHLPREFLRRLPELGEYEIVRSEPPDVRAHARVAVDLLEQAESCRTAMPIHVPEYRNAFPDHPDSRLLFSPSVIDTVRADSGTGTRDGIRQIDAAQCRVRNVQFGFTVSESSLMLALRPMAESPVASMLVAETDSAIRWASDLYESLWEDAEPVESYLDRP</sequence>
<reference evidence="3 4" key="1">
    <citation type="submission" date="2018-06" db="EMBL/GenBank/DDBJ databases">
        <title>Halonotius sp. F13-13 a new haloarchaeeon isolated from a solar saltern from Isla Cristina, Huelva, Spain.</title>
        <authorList>
            <person name="Duran-Viseras A."/>
            <person name="Sanchez-Porro C."/>
            <person name="Ventosa A."/>
        </authorList>
    </citation>
    <scope>NUCLEOTIDE SEQUENCE [LARGE SCALE GENOMIC DNA]</scope>
    <source>
        <strain evidence="3 4">F13-13</strain>
    </source>
</reference>
<name>A0A3A6PTH8_9EURY</name>
<feature type="domain" description="Methanogenesis regulatory protein FilR1 middle" evidence="1">
    <location>
        <begin position="133"/>
        <end position="249"/>
    </location>
</feature>
<dbReference type="InterPro" id="IPR013561">
    <property type="entry name" value="FilR1_middle_dom"/>
</dbReference>
<evidence type="ECO:0000313" key="4">
    <source>
        <dbReference type="Proteomes" id="UP000276588"/>
    </source>
</evidence>
<comment type="caution">
    <text evidence="3">The sequence shown here is derived from an EMBL/GenBank/DDBJ whole genome shotgun (WGS) entry which is preliminary data.</text>
</comment>
<keyword evidence="4" id="KW-1185">Reference proteome</keyword>
<evidence type="ECO:0000313" key="3">
    <source>
        <dbReference type="EMBL" id="RJX42809.1"/>
    </source>
</evidence>
<gene>
    <name evidence="3" type="ORF">DM826_08960</name>
</gene>
<feature type="domain" description="HVO-A0261-like N-terminal" evidence="2">
    <location>
        <begin position="8"/>
        <end position="86"/>
    </location>
</feature>
<evidence type="ECO:0000259" key="2">
    <source>
        <dbReference type="Pfam" id="PF25213"/>
    </source>
</evidence>
<dbReference type="Proteomes" id="UP000276588">
    <property type="component" value="Unassembled WGS sequence"/>
</dbReference>
<dbReference type="Pfam" id="PF25213">
    <property type="entry name" value="HVO_A0261_N"/>
    <property type="match status" value="1"/>
</dbReference>
<dbReference type="AlphaFoldDB" id="A0A3A6PTH8"/>
<dbReference type="InterPro" id="IPR057527">
    <property type="entry name" value="HVO_A0261-like_N"/>
</dbReference>
<dbReference type="InterPro" id="IPR036390">
    <property type="entry name" value="WH_DNA-bd_sf"/>
</dbReference>
<dbReference type="Gene3D" id="1.10.10.10">
    <property type="entry name" value="Winged helix-like DNA-binding domain superfamily/Winged helix DNA-binding domain"/>
    <property type="match status" value="1"/>
</dbReference>
<proteinExistence type="predicted"/>
<dbReference type="EMBL" id="QKNY01000013">
    <property type="protein sequence ID" value="RJX42809.1"/>
    <property type="molecule type" value="Genomic_DNA"/>
</dbReference>
<dbReference type="CDD" id="cd00090">
    <property type="entry name" value="HTH_ARSR"/>
    <property type="match status" value="1"/>
</dbReference>
<dbReference type="RefSeq" id="WP_120103059.1">
    <property type="nucleotide sequence ID" value="NZ_QKNY01000013.1"/>
</dbReference>
<protein>
    <submittedName>
        <fullName evidence="3">Uncharacterized protein</fullName>
    </submittedName>
</protein>